<dbReference type="InterPro" id="IPR022146">
    <property type="entry name" value="DUF3678"/>
</dbReference>
<reference evidence="2" key="2">
    <citation type="submission" date="2018-05" db="EMBL/GenBank/DDBJ databases">
        <title>OmerRS3 (Oryza meridionalis Reference Sequence Version 3).</title>
        <authorList>
            <person name="Zhang J."/>
            <person name="Kudrna D."/>
            <person name="Lee S."/>
            <person name="Talag J."/>
            <person name="Welchert J."/>
            <person name="Wing R.A."/>
        </authorList>
    </citation>
    <scope>NUCLEOTIDE SEQUENCE [LARGE SCALE GENOMIC DNA]</scope>
    <source>
        <strain evidence="2">cv. OR44</strain>
    </source>
</reference>
<organism evidence="2">
    <name type="scientific">Oryza meridionalis</name>
    <dbReference type="NCBI Taxonomy" id="40149"/>
    <lineage>
        <taxon>Eukaryota</taxon>
        <taxon>Viridiplantae</taxon>
        <taxon>Streptophyta</taxon>
        <taxon>Embryophyta</taxon>
        <taxon>Tracheophyta</taxon>
        <taxon>Spermatophyta</taxon>
        <taxon>Magnoliopsida</taxon>
        <taxon>Liliopsida</taxon>
        <taxon>Poales</taxon>
        <taxon>Poaceae</taxon>
        <taxon>BOP clade</taxon>
        <taxon>Oryzoideae</taxon>
        <taxon>Oryzeae</taxon>
        <taxon>Oryzinae</taxon>
        <taxon>Oryza</taxon>
    </lineage>
</organism>
<dbReference type="EnsemblPlants" id="OMERI04G25310.1">
    <property type="protein sequence ID" value="OMERI04G25310.1"/>
    <property type="gene ID" value="OMERI04G25310"/>
</dbReference>
<dbReference type="AlphaFoldDB" id="A0A0E0DKA8"/>
<dbReference type="HOGENOM" id="CLU_084907_0_0_1"/>
<sequence>MRTGLRRPPPRRYMRVSDIGIDSASTTSFRPAHRRTDHPFKRPATTTSCRRSSSTTCTTPSSFRLPLRRALGPQYCCQWSTPPLVVGTLRGASSAWPHHQWTSRHCIDMELQLCCPPGSFAALVVFIAVCASTPSPSALVIVSHLGLLHLLRVSPPHLQATTVAALGRWSSYLYMATNVTVQAVGPTTSPSSSSNMSHRQRRHIFLDYTSLFSDNCMLLWQFSLYAVLAP</sequence>
<evidence type="ECO:0000313" key="2">
    <source>
        <dbReference type="EnsemblPlants" id="OMERI04G25310.1"/>
    </source>
</evidence>
<name>A0A0E0DKA8_9ORYZ</name>
<protein>
    <submittedName>
        <fullName evidence="2">Uncharacterized protein</fullName>
    </submittedName>
</protein>
<evidence type="ECO:0000313" key="3">
    <source>
        <dbReference type="Proteomes" id="UP000008021"/>
    </source>
</evidence>
<dbReference type="Pfam" id="PF12435">
    <property type="entry name" value="DUF3678"/>
    <property type="match status" value="2"/>
</dbReference>
<feature type="region of interest" description="Disordered" evidence="1">
    <location>
        <begin position="24"/>
        <end position="53"/>
    </location>
</feature>
<reference evidence="2" key="1">
    <citation type="submission" date="2015-04" db="UniProtKB">
        <authorList>
            <consortium name="EnsemblPlants"/>
        </authorList>
    </citation>
    <scope>IDENTIFICATION</scope>
</reference>
<dbReference type="Gramene" id="OMERI04G25310.1">
    <property type="protein sequence ID" value="OMERI04G25310.1"/>
    <property type="gene ID" value="OMERI04G25310"/>
</dbReference>
<accession>A0A0E0DKA8</accession>
<proteinExistence type="predicted"/>
<evidence type="ECO:0000256" key="1">
    <source>
        <dbReference type="SAM" id="MobiDB-lite"/>
    </source>
</evidence>
<dbReference type="Proteomes" id="UP000008021">
    <property type="component" value="Chromosome 4"/>
</dbReference>
<keyword evidence="3" id="KW-1185">Reference proteome</keyword>